<dbReference type="Proteomes" id="UP001497522">
    <property type="component" value="Chromosome 17"/>
</dbReference>
<dbReference type="EMBL" id="OZ023718">
    <property type="protein sequence ID" value="CAK9867937.1"/>
    <property type="molecule type" value="Genomic_DNA"/>
</dbReference>
<evidence type="ECO:0000313" key="2">
    <source>
        <dbReference type="Proteomes" id="UP001497522"/>
    </source>
</evidence>
<sequence>MEQPRGKGGAAGAGDVDHAVAEVLLSPALTCHPFDAFRVPAFRMLLAASSPLLSCSSCGFDCVQEGVSYCDALASVVAAGQAFERFTRRGSSVEEEDEREIFFLKRREKTTIVVRREICTSM</sequence>
<reference evidence="1" key="1">
    <citation type="submission" date="2024-03" db="EMBL/GenBank/DDBJ databases">
        <authorList>
            <consortium name="ELIXIR-Norway"/>
            <consortium name="Elixir Norway"/>
        </authorList>
    </citation>
    <scope>NUCLEOTIDE SEQUENCE</scope>
</reference>
<evidence type="ECO:0000313" key="1">
    <source>
        <dbReference type="EMBL" id="CAK9867937.1"/>
    </source>
</evidence>
<protein>
    <submittedName>
        <fullName evidence="1">Uncharacterized protein</fullName>
    </submittedName>
</protein>
<accession>A0ABP1AZC5</accession>
<name>A0ABP1AZC5_9BRYO</name>
<gene>
    <name evidence="1" type="ORF">CSSPJE1EN2_LOCUS10932</name>
</gene>
<proteinExistence type="predicted"/>
<organism evidence="1 2">
    <name type="scientific">Sphagnum jensenii</name>
    <dbReference type="NCBI Taxonomy" id="128206"/>
    <lineage>
        <taxon>Eukaryota</taxon>
        <taxon>Viridiplantae</taxon>
        <taxon>Streptophyta</taxon>
        <taxon>Embryophyta</taxon>
        <taxon>Bryophyta</taxon>
        <taxon>Sphagnophytina</taxon>
        <taxon>Sphagnopsida</taxon>
        <taxon>Sphagnales</taxon>
        <taxon>Sphagnaceae</taxon>
        <taxon>Sphagnum</taxon>
    </lineage>
</organism>
<keyword evidence="2" id="KW-1185">Reference proteome</keyword>